<proteinExistence type="predicted"/>
<protein>
    <submittedName>
        <fullName evidence="1">Uncharacterized protein</fullName>
    </submittedName>
</protein>
<sequence length="123" mass="14115">MVVINLFQNDSWLVNRPEHEEFKREFGTEAPTEEAIVEAYRNFVLSIRAKYPEAHIIAALGSMDITQEGSPWPGYVAKAVASLDDAKVYTHFMPFKNTPGHPRVEEQQKMAESLINFIEEKIY</sequence>
<reference evidence="2" key="1">
    <citation type="submission" date="2018-08" db="EMBL/GenBank/DDBJ databases">
        <authorList>
            <person name="Liu Z.-W."/>
            <person name="Du Z.-J."/>
        </authorList>
    </citation>
    <scope>NUCLEOTIDE SEQUENCE [LARGE SCALE GENOMIC DNA]</scope>
    <source>
        <strain evidence="2">H4X</strain>
    </source>
</reference>
<dbReference type="EMBL" id="QRGR01000008">
    <property type="protein sequence ID" value="RDV15681.1"/>
    <property type="molecule type" value="Genomic_DNA"/>
</dbReference>
<keyword evidence="2" id="KW-1185">Reference proteome</keyword>
<organism evidence="1 2">
    <name type="scientific">Pontibacter diazotrophicus</name>
    <dbReference type="NCBI Taxonomy" id="1400979"/>
    <lineage>
        <taxon>Bacteria</taxon>
        <taxon>Pseudomonadati</taxon>
        <taxon>Bacteroidota</taxon>
        <taxon>Cytophagia</taxon>
        <taxon>Cytophagales</taxon>
        <taxon>Hymenobacteraceae</taxon>
        <taxon>Pontibacter</taxon>
    </lineage>
</organism>
<comment type="caution">
    <text evidence="1">The sequence shown here is derived from an EMBL/GenBank/DDBJ whole genome shotgun (WGS) entry which is preliminary data.</text>
</comment>
<accession>A0A3D8LE22</accession>
<dbReference type="AlphaFoldDB" id="A0A3D8LE22"/>
<dbReference type="OrthoDB" id="9801375at2"/>
<dbReference type="Proteomes" id="UP000256708">
    <property type="component" value="Unassembled WGS sequence"/>
</dbReference>
<dbReference type="InterPro" id="IPR036514">
    <property type="entry name" value="SGNH_hydro_sf"/>
</dbReference>
<evidence type="ECO:0000313" key="1">
    <source>
        <dbReference type="EMBL" id="RDV15681.1"/>
    </source>
</evidence>
<dbReference type="Gene3D" id="3.40.50.1110">
    <property type="entry name" value="SGNH hydrolase"/>
    <property type="match status" value="1"/>
</dbReference>
<dbReference type="RefSeq" id="WP_115565276.1">
    <property type="nucleotide sequence ID" value="NZ_QRGR01000008.1"/>
</dbReference>
<name>A0A3D8LE22_9BACT</name>
<dbReference type="GO" id="GO:0016788">
    <property type="term" value="F:hydrolase activity, acting on ester bonds"/>
    <property type="evidence" value="ECO:0007669"/>
    <property type="project" value="UniProtKB-ARBA"/>
</dbReference>
<gene>
    <name evidence="1" type="ORF">DXT99_09375</name>
</gene>
<evidence type="ECO:0000313" key="2">
    <source>
        <dbReference type="Proteomes" id="UP000256708"/>
    </source>
</evidence>